<gene>
    <name evidence="1" type="ORF">ACZ76_11785</name>
</gene>
<dbReference type="Proteomes" id="UP000069914">
    <property type="component" value="Chromosome"/>
</dbReference>
<reference evidence="1 2" key="1">
    <citation type="journal article" date="2015" name="Genome Announc.">
        <title>De Novo Genome Sequence of Yersinia aleksiciae Y159T.</title>
        <authorList>
            <person name="Sprague L.D."/>
            <person name="Neubauer H."/>
        </authorList>
    </citation>
    <scope>NUCLEOTIDE SEQUENCE [LARGE SCALE GENOMIC DNA]</scope>
    <source>
        <strain evidence="1 2">159</strain>
    </source>
</reference>
<dbReference type="InterPro" id="IPR018579">
    <property type="entry name" value="Restrct_endonuc_II_LlaJI"/>
</dbReference>
<name>A0ABM5UE99_YERAE</name>
<dbReference type="GeneID" id="61901194"/>
<keyword evidence="2" id="KW-1185">Reference proteome</keyword>
<dbReference type="EMBL" id="CP011975">
    <property type="protein sequence ID" value="AKP34170.1"/>
    <property type="molecule type" value="Genomic_DNA"/>
</dbReference>
<evidence type="ECO:0008006" key="3">
    <source>
        <dbReference type="Google" id="ProtNLM"/>
    </source>
</evidence>
<evidence type="ECO:0000313" key="1">
    <source>
        <dbReference type="EMBL" id="AKP34170.1"/>
    </source>
</evidence>
<organism evidence="1 2">
    <name type="scientific">Yersinia aleksiciae</name>
    <dbReference type="NCBI Taxonomy" id="263819"/>
    <lineage>
        <taxon>Bacteria</taxon>
        <taxon>Pseudomonadati</taxon>
        <taxon>Pseudomonadota</taxon>
        <taxon>Gammaproteobacteria</taxon>
        <taxon>Enterobacterales</taxon>
        <taxon>Yersiniaceae</taxon>
        <taxon>Yersinia</taxon>
    </lineage>
</organism>
<accession>A0ABM5UE99</accession>
<dbReference type="RefSeq" id="WP_048619098.1">
    <property type="nucleotide sequence ID" value="NZ_CABMLM010000002.1"/>
</dbReference>
<protein>
    <recommendedName>
        <fullName evidence="3">LlaJI restriction endonuclease</fullName>
    </recommendedName>
</protein>
<dbReference type="Pfam" id="PF09563">
    <property type="entry name" value="RE_LlaJI"/>
    <property type="match status" value="1"/>
</dbReference>
<sequence length="415" mass="47424">MNIILHEDRCAVSSLPEHVRTALDSENLIRNDQSKLDFCGMVMQGDRTDVFLPRNSRQVAYSEQQKLSASLIHAIHKYALNRDRPSFSDGASEQIVGESFLGLAFTLLADYVEHGIYVRCTSDIKKNTGKIDWKRTIGRIESYPSAGSQVYLDTLGRKKTTHFDDEVTRIHAQIIRELDHLIGWIFFDKDSNIQSKLADIKQPSGGRKAKIGVLERELGGLYVDRNMKLMTDLTTYLSRETGNSDRNLVIGINKFHSMWEHMIDSCMESKFDINRQLAKPCYRINGHYQMATQKGGRTDTVIRSPDTTTFAILDAKYYGAENLENLPGWPDLIKQFFYALALKDIYPTAMVYNWFIFPGSTRTVESAHLMAPITRELQDHKYMPIQCDYLEPMALVNCYISGKKLIALAEKFLHI</sequence>
<evidence type="ECO:0000313" key="2">
    <source>
        <dbReference type="Proteomes" id="UP000069914"/>
    </source>
</evidence>
<proteinExistence type="predicted"/>